<dbReference type="InterPro" id="IPR011990">
    <property type="entry name" value="TPR-like_helical_dom_sf"/>
</dbReference>
<dbReference type="InterPro" id="IPR050498">
    <property type="entry name" value="Ycf3"/>
</dbReference>
<sequence>MNRHREIRQQPAQPVAQGTSISALRAAIDDALRNARGLLEKKDLAGARRLYEGVLVMAPDSVEALHLLGLVHLRQGDAVRAEPLIARSMQLGLRQPWNLANHGAALTGVGRHREALAVLDDALRLDPAHAAANAARGDALLALKLPDDALIAYERALEREPGLAAAWSKRGEALRALGRPADALISLDRALRIDSNDPATYVERGHALRALARYEEALHCYRLAMVIRGKTPELVFWCGVVLTESGRIAEALACLDEGLVIAPDDGQLLYASCVALDLLHERDELLRRCDQLLARNPDNVAAWVGRGNALLGLDRHIEASGSYAEALARMPEHIDALRNRAAALRGLGDMEAALAHYDRALSITGPHAELLYNRALALQQLGRFDDALASHAAASQAPAESAPGLFTRAVALQQLGEHKAALADFLLACEHDPHHGGARRSEAFCRLLMGDFEAGWKLHETRWQASDVLLRRRHADRPLWLGTESVAGKTVMLHAEQGFGDTLQFCRYASLVEQKGATVILEVPAVLAELLRSLRGASRIVTEADVTPAFDLQCPLMSLPLALRTALDTIPADIPYLRADAVRREAWGRRLDAVALPKRLKIGLAWAGNPRHNNDENRSLPFAALAPLLACDATFVSLQPQVRQRDAEAFAASGMLSFGDALANYADTAALVEALDLVISVDTSVAHLAGAVGRPVWILLPRVPDWRWLLEREDSPWYPSARLFRQARPGDWPAVIGHVRQALLGLAQTGGYLV</sequence>
<feature type="repeat" description="TPR" evidence="3">
    <location>
        <begin position="96"/>
        <end position="129"/>
    </location>
</feature>
<organism evidence="4 5">
    <name type="scientific">Paraburkholderia podalyriae</name>
    <dbReference type="NCBI Taxonomy" id="1938811"/>
    <lineage>
        <taxon>Bacteria</taxon>
        <taxon>Pseudomonadati</taxon>
        <taxon>Pseudomonadota</taxon>
        <taxon>Betaproteobacteria</taxon>
        <taxon>Burkholderiales</taxon>
        <taxon>Burkholderiaceae</taxon>
        <taxon>Paraburkholderia</taxon>
    </lineage>
</organism>
<dbReference type="Pfam" id="PF13432">
    <property type="entry name" value="TPR_16"/>
    <property type="match status" value="3"/>
</dbReference>
<dbReference type="Pfam" id="PF13181">
    <property type="entry name" value="TPR_8"/>
    <property type="match status" value="1"/>
</dbReference>
<keyword evidence="2 3" id="KW-0802">TPR repeat</keyword>
<dbReference type="InterPro" id="IPR019734">
    <property type="entry name" value="TPR_rpt"/>
</dbReference>
<proteinExistence type="predicted"/>
<dbReference type="SUPFAM" id="SSF48452">
    <property type="entry name" value="TPR-like"/>
    <property type="match status" value="3"/>
</dbReference>
<dbReference type="PANTHER" id="PTHR44858">
    <property type="entry name" value="TETRATRICOPEPTIDE REPEAT PROTEIN 6"/>
    <property type="match status" value="1"/>
</dbReference>
<dbReference type="PROSITE" id="PS50005">
    <property type="entry name" value="TPR"/>
    <property type="match status" value="2"/>
</dbReference>
<evidence type="ECO:0000256" key="1">
    <source>
        <dbReference type="ARBA" id="ARBA00022737"/>
    </source>
</evidence>
<keyword evidence="1" id="KW-0677">Repeat</keyword>
<evidence type="ECO:0000256" key="2">
    <source>
        <dbReference type="ARBA" id="ARBA00022803"/>
    </source>
</evidence>
<dbReference type="EMBL" id="VZQQ01000038">
    <property type="protein sequence ID" value="MBC8750745.1"/>
    <property type="molecule type" value="Genomic_DNA"/>
</dbReference>
<evidence type="ECO:0000313" key="4">
    <source>
        <dbReference type="EMBL" id="MBC8750745.1"/>
    </source>
</evidence>
<accession>A0ABR7PWT8</accession>
<dbReference type="Gene3D" id="1.25.40.10">
    <property type="entry name" value="Tetratricopeptide repeat domain"/>
    <property type="match status" value="4"/>
</dbReference>
<dbReference type="RefSeq" id="WP_187637683.1">
    <property type="nucleotide sequence ID" value="NZ_VZQQ01000038.1"/>
</dbReference>
<evidence type="ECO:0000313" key="5">
    <source>
        <dbReference type="Proteomes" id="UP000736373"/>
    </source>
</evidence>
<name>A0ABR7PWT8_9BURK</name>
<keyword evidence="5" id="KW-1185">Reference proteome</keyword>
<dbReference type="SMART" id="SM00028">
    <property type="entry name" value="TPR"/>
    <property type="match status" value="10"/>
</dbReference>
<evidence type="ECO:0000256" key="3">
    <source>
        <dbReference type="PROSITE-ProRule" id="PRU00339"/>
    </source>
</evidence>
<dbReference type="Proteomes" id="UP000736373">
    <property type="component" value="Unassembled WGS sequence"/>
</dbReference>
<gene>
    <name evidence="4" type="ORF">F6X42_30430</name>
</gene>
<protein>
    <submittedName>
        <fullName evidence="4">Tetratricopeptide repeat protein</fullName>
    </submittedName>
</protein>
<comment type="caution">
    <text evidence="4">The sequence shown here is derived from an EMBL/GenBank/DDBJ whole genome shotgun (WGS) entry which is preliminary data.</text>
</comment>
<reference evidence="4 5" key="1">
    <citation type="submission" date="2019-09" db="EMBL/GenBank/DDBJ databases">
        <title>Paraburkholderia podalyriae sp. nov., A South African Podalyria-associated rhizobium.</title>
        <authorList>
            <person name="Mavima L."/>
            <person name="Beukes C.W."/>
            <person name="Palmer M."/>
            <person name="De Meyer S.E."/>
            <person name="James E.K."/>
            <person name="Maluk M."/>
            <person name="Avontuur J.R."/>
            <person name="Chan W.Y."/>
            <person name="Venter S.N."/>
            <person name="Steenkamp E.T."/>
        </authorList>
    </citation>
    <scope>NUCLEOTIDE SEQUENCE [LARGE SCALE GENOMIC DNA]</scope>
    <source>
        <strain evidence="4 5">WC7.3b</strain>
    </source>
</reference>
<dbReference type="SUPFAM" id="SSF53756">
    <property type="entry name" value="UDP-Glycosyltransferase/glycogen phosphorylase"/>
    <property type="match status" value="1"/>
</dbReference>
<feature type="repeat" description="TPR" evidence="3">
    <location>
        <begin position="164"/>
        <end position="197"/>
    </location>
</feature>
<dbReference type="PANTHER" id="PTHR44858:SF1">
    <property type="entry name" value="UDP-N-ACETYLGLUCOSAMINE--PEPTIDE N-ACETYLGLUCOSAMINYLTRANSFERASE SPINDLY-RELATED"/>
    <property type="match status" value="1"/>
</dbReference>
<dbReference type="Gene3D" id="3.40.50.2000">
    <property type="entry name" value="Glycogen Phosphorylase B"/>
    <property type="match status" value="1"/>
</dbReference>